<dbReference type="InterPro" id="IPR001787">
    <property type="entry name" value="Ribosomal_bL21"/>
</dbReference>
<dbReference type="OrthoDB" id="9813334at2"/>
<dbReference type="KEGG" id="fbe:FF125_19450"/>
<dbReference type="Pfam" id="PF14520">
    <property type="entry name" value="HHH_5"/>
    <property type="match status" value="1"/>
</dbReference>
<keyword evidence="4 6" id="KW-0689">Ribosomal protein</keyword>
<proteinExistence type="inferred from homology"/>
<dbReference type="GO" id="GO:0005737">
    <property type="term" value="C:cytoplasm"/>
    <property type="evidence" value="ECO:0007669"/>
    <property type="project" value="UniProtKB-ARBA"/>
</dbReference>
<dbReference type="InterPro" id="IPR028909">
    <property type="entry name" value="bL21-like"/>
</dbReference>
<evidence type="ECO:0000256" key="3">
    <source>
        <dbReference type="ARBA" id="ARBA00022884"/>
    </source>
</evidence>
<dbReference type="EMBL" id="CP040749">
    <property type="protein sequence ID" value="QCX40512.1"/>
    <property type="molecule type" value="Genomic_DNA"/>
</dbReference>
<dbReference type="RefSeq" id="WP_138951586.1">
    <property type="nucleotide sequence ID" value="NZ_CP040749.1"/>
</dbReference>
<gene>
    <name evidence="6 9" type="primary">rplU</name>
    <name evidence="9" type="ORF">FF125_19450</name>
</gene>
<dbReference type="PROSITE" id="PS01169">
    <property type="entry name" value="RIBOSOMAL_L21"/>
    <property type="match status" value="1"/>
</dbReference>
<dbReference type="AlphaFoldDB" id="A0A5B7U0N6"/>
<dbReference type="GO" id="GO:0019843">
    <property type="term" value="F:rRNA binding"/>
    <property type="evidence" value="ECO:0007669"/>
    <property type="project" value="UniProtKB-UniRule"/>
</dbReference>
<evidence type="ECO:0000313" key="9">
    <source>
        <dbReference type="EMBL" id="QCX40512.1"/>
    </source>
</evidence>
<accession>A0A5B7U0N6</accession>
<dbReference type="Pfam" id="PF00829">
    <property type="entry name" value="Ribosomal_L21p"/>
    <property type="match status" value="1"/>
</dbReference>
<keyword evidence="5 6" id="KW-0687">Ribonucleoprotein</keyword>
<evidence type="ECO:0000256" key="2">
    <source>
        <dbReference type="ARBA" id="ARBA00022730"/>
    </source>
</evidence>
<dbReference type="Gene3D" id="1.10.150.20">
    <property type="entry name" value="5' to 3' exonuclease, C-terminal subdomain"/>
    <property type="match status" value="1"/>
</dbReference>
<evidence type="ECO:0000313" key="10">
    <source>
        <dbReference type="Proteomes" id="UP000306229"/>
    </source>
</evidence>
<keyword evidence="10" id="KW-1185">Reference proteome</keyword>
<dbReference type="InterPro" id="IPR036164">
    <property type="entry name" value="bL21-like_sf"/>
</dbReference>
<dbReference type="Proteomes" id="UP000306229">
    <property type="component" value="Chromosome"/>
</dbReference>
<protein>
    <recommendedName>
        <fullName evidence="6">Large ribosomal subunit protein bL21</fullName>
    </recommendedName>
</protein>
<dbReference type="PANTHER" id="PTHR21349">
    <property type="entry name" value="50S RIBOSOMAL PROTEIN L21"/>
    <property type="match status" value="1"/>
</dbReference>
<dbReference type="HAMAP" id="MF_01363">
    <property type="entry name" value="Ribosomal_bL21"/>
    <property type="match status" value="1"/>
</dbReference>
<dbReference type="InterPro" id="IPR018258">
    <property type="entry name" value="Ribosomal_bL21_CS"/>
</dbReference>
<reference evidence="9 10" key="1">
    <citation type="submission" date="2019-05" db="EMBL/GenBank/DDBJ databases">
        <title>Algicella ahnfeltiae gen. nov., sp. nov., a novel marine bacterium of the family Flavobacteriaceae isolated from a red alga.</title>
        <authorList>
            <person name="Nedashkovskaya O.I."/>
            <person name="Kukhlevskiy A.D."/>
            <person name="Kim S.-G."/>
            <person name="Zhukova N.V."/>
            <person name="Mikhailov V.V."/>
        </authorList>
    </citation>
    <scope>NUCLEOTIDE SEQUENCE [LARGE SCALE GENOMIC DNA]</scope>
    <source>
        <strain evidence="9 10">10Alg115</strain>
    </source>
</reference>
<evidence type="ECO:0000256" key="7">
    <source>
        <dbReference type="RuleBase" id="RU000562"/>
    </source>
</evidence>
<dbReference type="GO" id="GO:0005840">
    <property type="term" value="C:ribosome"/>
    <property type="evidence" value="ECO:0007669"/>
    <property type="project" value="UniProtKB-KW"/>
</dbReference>
<sequence length="226" mass="24512">MYAIVEIAGQQFKVAKNQKVFVHRLQDKEGSEVTFDNVLLLDDGKVTIGAPAIEGAAVTAKILKHLKGDKVIVFKKKRRKGYKVKNGHRQYLSEIQIESIVASGAKKAKKEAPKKEAPKKAEPKVAATPKPAAKKAPVKTASADDLRKVEGIGPKIAEIFAEAGIDTFAKLAKASQKELKAILEGAGSRYASKNPGSWPKQAKMAAEGKWDELKKWQDETKGGIEA</sequence>
<evidence type="ECO:0000256" key="4">
    <source>
        <dbReference type="ARBA" id="ARBA00022980"/>
    </source>
</evidence>
<name>A0A5B7U0N6_9FLAO</name>
<dbReference type="SUPFAM" id="SSF47794">
    <property type="entry name" value="Rad51 N-terminal domain-like"/>
    <property type="match status" value="1"/>
</dbReference>
<evidence type="ECO:0000256" key="8">
    <source>
        <dbReference type="SAM" id="MobiDB-lite"/>
    </source>
</evidence>
<comment type="subunit">
    <text evidence="6">Part of the 50S ribosomal subunit. Contacts protein L20.</text>
</comment>
<keyword evidence="2 6" id="KW-0699">rRNA-binding</keyword>
<comment type="similarity">
    <text evidence="1 6 7">Belongs to the bacterial ribosomal protein bL21 family.</text>
</comment>
<keyword evidence="3 6" id="KW-0694">RNA-binding</keyword>
<dbReference type="GO" id="GO:0003735">
    <property type="term" value="F:structural constituent of ribosome"/>
    <property type="evidence" value="ECO:0007669"/>
    <property type="project" value="InterPro"/>
</dbReference>
<dbReference type="NCBIfam" id="TIGR00061">
    <property type="entry name" value="L21"/>
    <property type="match status" value="1"/>
</dbReference>
<evidence type="ECO:0000256" key="6">
    <source>
        <dbReference type="HAMAP-Rule" id="MF_01363"/>
    </source>
</evidence>
<organism evidence="9 10">
    <name type="scientific">Aureibaculum algae</name>
    <dbReference type="NCBI Taxonomy" id="2584122"/>
    <lineage>
        <taxon>Bacteria</taxon>
        <taxon>Pseudomonadati</taxon>
        <taxon>Bacteroidota</taxon>
        <taxon>Flavobacteriia</taxon>
        <taxon>Flavobacteriales</taxon>
        <taxon>Flavobacteriaceae</taxon>
        <taxon>Aureibaculum</taxon>
    </lineage>
</organism>
<comment type="function">
    <text evidence="6 7">This protein binds to 23S rRNA in the presence of protein L20.</text>
</comment>
<evidence type="ECO:0000256" key="5">
    <source>
        <dbReference type="ARBA" id="ARBA00023274"/>
    </source>
</evidence>
<dbReference type="InterPro" id="IPR010995">
    <property type="entry name" value="DNA_repair_Rad51/TF_NusA_a-hlx"/>
</dbReference>
<dbReference type="GO" id="GO:0006412">
    <property type="term" value="P:translation"/>
    <property type="evidence" value="ECO:0007669"/>
    <property type="project" value="UniProtKB-UniRule"/>
</dbReference>
<feature type="compositionally biased region" description="Basic and acidic residues" evidence="8">
    <location>
        <begin position="110"/>
        <end position="123"/>
    </location>
</feature>
<dbReference type="GO" id="GO:0000166">
    <property type="term" value="F:nucleotide binding"/>
    <property type="evidence" value="ECO:0007669"/>
    <property type="project" value="InterPro"/>
</dbReference>
<evidence type="ECO:0000256" key="1">
    <source>
        <dbReference type="ARBA" id="ARBA00008563"/>
    </source>
</evidence>
<dbReference type="GO" id="GO:1990904">
    <property type="term" value="C:ribonucleoprotein complex"/>
    <property type="evidence" value="ECO:0007669"/>
    <property type="project" value="UniProtKB-KW"/>
</dbReference>
<dbReference type="SUPFAM" id="SSF141091">
    <property type="entry name" value="L21p-like"/>
    <property type="match status" value="1"/>
</dbReference>
<dbReference type="PANTHER" id="PTHR21349:SF0">
    <property type="entry name" value="LARGE RIBOSOMAL SUBUNIT PROTEIN BL21M"/>
    <property type="match status" value="1"/>
</dbReference>
<feature type="region of interest" description="Disordered" evidence="8">
    <location>
        <begin position="108"/>
        <end position="143"/>
    </location>
</feature>